<dbReference type="AlphaFoldDB" id="A0A633DKW7"/>
<dbReference type="EMBL" id="AAMGRQ010000028">
    <property type="protein sequence ID" value="EDH1795217.1"/>
    <property type="molecule type" value="Genomic_DNA"/>
</dbReference>
<evidence type="ECO:0000313" key="1">
    <source>
        <dbReference type="EMBL" id="EDH1795217.1"/>
    </source>
</evidence>
<comment type="caution">
    <text evidence="1">The sequence shown here is derived from an EMBL/GenBank/DDBJ whole genome shotgun (WGS) entry which is preliminary data.</text>
</comment>
<protein>
    <submittedName>
        <fullName evidence="1">Uncharacterized protein</fullName>
    </submittedName>
</protein>
<reference evidence="1" key="1">
    <citation type="submission" date="2019-10" db="EMBL/GenBank/DDBJ databases">
        <authorList>
            <consortium name="PulseNet: The National Subtyping Network for Foodborne Disease Surveillance"/>
            <person name="Tarr C.L."/>
            <person name="Trees E."/>
            <person name="Katz L.S."/>
            <person name="Carleton-Romer H.A."/>
            <person name="Stroika S."/>
            <person name="Kucerova Z."/>
            <person name="Roache K.F."/>
            <person name="Sabol A.L."/>
            <person name="Besser J."/>
            <person name="Gerner-Smidt P."/>
        </authorList>
    </citation>
    <scope>NUCLEOTIDE SEQUENCE</scope>
    <source>
        <strain evidence="1">PNUSAS100866</strain>
    </source>
</reference>
<sequence>MATTEQMVTHEWVKITDGTRDQTVQFSGDILFCNSQTQPVPDSPALRFETTARQTLTFTKDDTVWARAASSEGVVVLVLW</sequence>
<proteinExistence type="predicted"/>
<name>A0A633DKW7_SALER</name>
<gene>
    <name evidence="1" type="ORF">GC469_17785</name>
</gene>
<organism evidence="1">
    <name type="scientific">Salmonella enterica</name>
    <name type="common">Salmonella choleraesuis</name>
    <dbReference type="NCBI Taxonomy" id="28901"/>
    <lineage>
        <taxon>Bacteria</taxon>
        <taxon>Pseudomonadati</taxon>
        <taxon>Pseudomonadota</taxon>
        <taxon>Gammaproteobacteria</taxon>
        <taxon>Enterobacterales</taxon>
        <taxon>Enterobacteriaceae</taxon>
        <taxon>Salmonella</taxon>
    </lineage>
</organism>
<accession>A0A633DKW7</accession>